<sequence>MMNLTSLLISVMSLTVAETYHFHDNEWPMVKGFTSVQHDESIHFSYDIDKLEHSDDLNGLNGAIIVFRDSQCNKVNPDYIKSQSIIAKLHSYELMIII</sequence>
<gene>
    <name evidence="1" type="ORF">C9I99_09155</name>
</gene>
<organism evidence="1 2">
    <name type="scientific">Photobacterium lutimaris</name>
    <dbReference type="NCBI Taxonomy" id="388278"/>
    <lineage>
        <taxon>Bacteria</taxon>
        <taxon>Pseudomonadati</taxon>
        <taxon>Pseudomonadota</taxon>
        <taxon>Gammaproteobacteria</taxon>
        <taxon>Vibrionales</taxon>
        <taxon>Vibrionaceae</taxon>
        <taxon>Photobacterium</taxon>
    </lineage>
</organism>
<name>A0A2T3IZQ6_9GAMM</name>
<dbReference type="EMBL" id="PYMH01000003">
    <property type="protein sequence ID" value="PSU34150.1"/>
    <property type="molecule type" value="Genomic_DNA"/>
</dbReference>
<evidence type="ECO:0000313" key="1">
    <source>
        <dbReference type="EMBL" id="PSU34150.1"/>
    </source>
</evidence>
<reference evidence="1 2" key="1">
    <citation type="submission" date="2018-03" db="EMBL/GenBank/DDBJ databases">
        <title>Whole genome sequencing of Histamine producing bacteria.</title>
        <authorList>
            <person name="Butler K."/>
        </authorList>
    </citation>
    <scope>NUCLEOTIDE SEQUENCE [LARGE SCALE GENOMIC DNA]</scope>
    <source>
        <strain evidence="1 2">JCM 13586</strain>
    </source>
</reference>
<protein>
    <submittedName>
        <fullName evidence="1">Uncharacterized protein</fullName>
    </submittedName>
</protein>
<evidence type="ECO:0000313" key="2">
    <source>
        <dbReference type="Proteomes" id="UP000241222"/>
    </source>
</evidence>
<keyword evidence="2" id="KW-1185">Reference proteome</keyword>
<dbReference type="AlphaFoldDB" id="A0A2T3IZQ6"/>
<proteinExistence type="predicted"/>
<accession>A0A2T3IZQ6</accession>
<comment type="caution">
    <text evidence="1">The sequence shown here is derived from an EMBL/GenBank/DDBJ whole genome shotgun (WGS) entry which is preliminary data.</text>
</comment>
<dbReference type="RefSeq" id="WP_107348578.1">
    <property type="nucleotide sequence ID" value="NZ_PYMH01000003.1"/>
</dbReference>
<dbReference type="OrthoDB" id="9905139at2"/>
<dbReference type="Proteomes" id="UP000241222">
    <property type="component" value="Unassembled WGS sequence"/>
</dbReference>